<feature type="transmembrane region" description="Helical" evidence="6">
    <location>
        <begin position="29"/>
        <end position="48"/>
    </location>
</feature>
<dbReference type="Pfam" id="PF00892">
    <property type="entry name" value="EamA"/>
    <property type="match status" value="2"/>
</dbReference>
<dbReference type="EMBL" id="SNZA01000005">
    <property type="protein sequence ID" value="TDR06844.1"/>
    <property type="molecule type" value="Genomic_DNA"/>
</dbReference>
<evidence type="ECO:0000256" key="2">
    <source>
        <dbReference type="ARBA" id="ARBA00007362"/>
    </source>
</evidence>
<reference evidence="8 9" key="1">
    <citation type="submission" date="2019-03" db="EMBL/GenBank/DDBJ databases">
        <title>Genomic Encyclopedia of Type Strains, Phase IV (KMG-IV): sequencing the most valuable type-strain genomes for metagenomic binning, comparative biology and taxonomic classification.</title>
        <authorList>
            <person name="Goeker M."/>
        </authorList>
    </citation>
    <scope>NUCLEOTIDE SEQUENCE [LARGE SCALE GENOMIC DNA]</scope>
    <source>
        <strain evidence="8 9">DSM 5604</strain>
    </source>
</reference>
<comment type="subcellular location">
    <subcellularLocation>
        <location evidence="1">Membrane</location>
        <topology evidence="1">Multi-pass membrane protein</topology>
    </subcellularLocation>
</comment>
<evidence type="ECO:0000256" key="5">
    <source>
        <dbReference type="ARBA" id="ARBA00023136"/>
    </source>
</evidence>
<dbReference type="Proteomes" id="UP000295729">
    <property type="component" value="Unassembled WGS sequence"/>
</dbReference>
<dbReference type="GO" id="GO:0016020">
    <property type="term" value="C:membrane"/>
    <property type="evidence" value="ECO:0007669"/>
    <property type="project" value="UniProtKB-SubCell"/>
</dbReference>
<dbReference type="RefSeq" id="WP_133564240.1">
    <property type="nucleotide sequence ID" value="NZ_SNZA01000005.1"/>
</dbReference>
<dbReference type="InterPro" id="IPR050638">
    <property type="entry name" value="AA-Vitamin_Transporters"/>
</dbReference>
<feature type="domain" description="EamA" evidence="7">
    <location>
        <begin position="5"/>
        <end position="129"/>
    </location>
</feature>
<feature type="transmembrane region" description="Helical" evidence="6">
    <location>
        <begin position="60"/>
        <end position="80"/>
    </location>
</feature>
<evidence type="ECO:0000256" key="3">
    <source>
        <dbReference type="ARBA" id="ARBA00022692"/>
    </source>
</evidence>
<evidence type="ECO:0000259" key="7">
    <source>
        <dbReference type="Pfam" id="PF00892"/>
    </source>
</evidence>
<feature type="transmembrane region" description="Helical" evidence="6">
    <location>
        <begin position="112"/>
        <end position="132"/>
    </location>
</feature>
<dbReference type="SUPFAM" id="SSF103481">
    <property type="entry name" value="Multidrug resistance efflux transporter EmrE"/>
    <property type="match status" value="2"/>
</dbReference>
<feature type="transmembrane region" description="Helical" evidence="6">
    <location>
        <begin position="254"/>
        <end position="272"/>
    </location>
</feature>
<comment type="caution">
    <text evidence="8">The sequence shown here is derived from an EMBL/GenBank/DDBJ whole genome shotgun (WGS) entry which is preliminary data.</text>
</comment>
<evidence type="ECO:0000313" key="9">
    <source>
        <dbReference type="Proteomes" id="UP000295729"/>
    </source>
</evidence>
<organism evidence="8 9">
    <name type="scientific">Marinomonas communis</name>
    <dbReference type="NCBI Taxonomy" id="28254"/>
    <lineage>
        <taxon>Bacteria</taxon>
        <taxon>Pseudomonadati</taxon>
        <taxon>Pseudomonadota</taxon>
        <taxon>Gammaproteobacteria</taxon>
        <taxon>Oceanospirillales</taxon>
        <taxon>Oceanospirillaceae</taxon>
        <taxon>Marinomonas</taxon>
    </lineage>
</organism>
<evidence type="ECO:0000256" key="1">
    <source>
        <dbReference type="ARBA" id="ARBA00004141"/>
    </source>
</evidence>
<protein>
    <submittedName>
        <fullName evidence="8">Putative blue pigment (Indigoidine) exporter</fullName>
    </submittedName>
</protein>
<proteinExistence type="inferred from homology"/>
<dbReference type="AlphaFoldDB" id="A0A4R6WZY2"/>
<evidence type="ECO:0000256" key="6">
    <source>
        <dbReference type="SAM" id="Phobius"/>
    </source>
</evidence>
<feature type="transmembrane region" description="Helical" evidence="6">
    <location>
        <begin position="168"/>
        <end position="187"/>
    </location>
</feature>
<evidence type="ECO:0000313" key="8">
    <source>
        <dbReference type="EMBL" id="TDR06844.1"/>
    </source>
</evidence>
<keyword evidence="3 6" id="KW-0812">Transmembrane</keyword>
<accession>A0A4R6WZY2</accession>
<dbReference type="InterPro" id="IPR000620">
    <property type="entry name" value="EamA_dom"/>
</dbReference>
<keyword evidence="5 6" id="KW-0472">Membrane</keyword>
<keyword evidence="9" id="KW-1185">Reference proteome</keyword>
<feature type="transmembrane region" description="Helical" evidence="6">
    <location>
        <begin position="86"/>
        <end position="105"/>
    </location>
</feature>
<feature type="transmembrane region" description="Helical" evidence="6">
    <location>
        <begin position="138"/>
        <end position="156"/>
    </location>
</feature>
<feature type="transmembrane region" description="Helical" evidence="6">
    <location>
        <begin position="199"/>
        <end position="217"/>
    </location>
</feature>
<dbReference type="PANTHER" id="PTHR32322">
    <property type="entry name" value="INNER MEMBRANE TRANSPORTER"/>
    <property type="match status" value="1"/>
</dbReference>
<gene>
    <name evidence="8" type="ORF">C8D85_3031</name>
</gene>
<feature type="domain" description="EamA" evidence="7">
    <location>
        <begin position="138"/>
        <end position="269"/>
    </location>
</feature>
<dbReference type="PANTHER" id="PTHR32322:SF2">
    <property type="entry name" value="EAMA DOMAIN-CONTAINING PROTEIN"/>
    <property type="match status" value="1"/>
</dbReference>
<dbReference type="InterPro" id="IPR037185">
    <property type="entry name" value="EmrE-like"/>
</dbReference>
<keyword evidence="4 6" id="KW-1133">Transmembrane helix</keyword>
<feature type="transmembrane region" description="Helical" evidence="6">
    <location>
        <begin position="229"/>
        <end position="248"/>
    </location>
</feature>
<comment type="similarity">
    <text evidence="2">Belongs to the EamA transporter family.</text>
</comment>
<name>A0A4R6WZY2_9GAMM</name>
<dbReference type="OrthoDB" id="5430053at2"/>
<evidence type="ECO:0000256" key="4">
    <source>
        <dbReference type="ARBA" id="ARBA00022989"/>
    </source>
</evidence>
<sequence length="292" mass="31414">MYPFLLTALAPILWGSTYAAVGLYLTDLSPLWVAVFRALGAGVFLMLLLRRLPRMAMSKVVILGFFNIGVFFILLMVAAYRLPGSVAGTLGATLPLLLIVIQWLAQGKRPAVKATLSAVVGLFGVLLLLNPSANLDPIGVACALGATFVIAIATLLTQHWQVKDILGVATWQLLTAGTLLIPVAWLWEGAPTMVTLEQLPGLFWLIILNTALGYIIAVNGIKQIGPNAFGMLSLLNPMMAVALGMFLMSETLGFWQWFGVILIIGSLIASNVRWRGTVPANVTLERQCDKAA</sequence>